<dbReference type="AlphaFoldDB" id="A0A1B6PFF2"/>
<dbReference type="CDD" id="cd00121">
    <property type="entry name" value="MATH"/>
    <property type="match status" value="1"/>
</dbReference>
<protein>
    <recommendedName>
        <fullName evidence="8">BTB domain-containing protein</fullName>
    </recommendedName>
</protein>
<evidence type="ECO:0000313" key="7">
    <source>
        <dbReference type="Proteomes" id="UP000000768"/>
    </source>
</evidence>
<feature type="compositionally biased region" description="Polar residues" evidence="3">
    <location>
        <begin position="410"/>
        <end position="420"/>
    </location>
</feature>
<dbReference type="Pfam" id="PF24570">
    <property type="entry name" value="BACK_BPM_SPOP"/>
    <property type="match status" value="1"/>
</dbReference>
<dbReference type="Gene3D" id="3.30.710.10">
    <property type="entry name" value="Potassium Channel Kv1.1, Chain A"/>
    <property type="match status" value="1"/>
</dbReference>
<keyword evidence="7" id="KW-1185">Reference proteome</keyword>
<dbReference type="EMBL" id="CM000766">
    <property type="protein sequence ID" value="KXG24406.1"/>
    <property type="molecule type" value="Genomic_DNA"/>
</dbReference>
<dbReference type="PANTHER" id="PTHR26379:SF477">
    <property type="entry name" value="OS08G0129000 PROTEIN"/>
    <property type="match status" value="1"/>
</dbReference>
<name>A0A1B6PFF2_SORBI</name>
<feature type="compositionally biased region" description="Basic and acidic residues" evidence="3">
    <location>
        <begin position="377"/>
        <end position="395"/>
    </location>
</feature>
<dbReference type="InterPro" id="IPR045005">
    <property type="entry name" value="BPM1-6"/>
</dbReference>
<evidence type="ECO:0000256" key="1">
    <source>
        <dbReference type="ARBA" id="ARBA00004906"/>
    </source>
</evidence>
<comment type="similarity">
    <text evidence="2">Belongs to the Tdpoz family.</text>
</comment>
<dbReference type="InterPro" id="IPR008974">
    <property type="entry name" value="TRAF-like"/>
</dbReference>
<evidence type="ECO:0000256" key="2">
    <source>
        <dbReference type="ARBA" id="ARBA00010846"/>
    </source>
</evidence>
<accession>A0A1B6PFF2</accession>
<evidence type="ECO:0000256" key="3">
    <source>
        <dbReference type="SAM" id="MobiDB-lite"/>
    </source>
</evidence>
<dbReference type="PROSITE" id="PS50097">
    <property type="entry name" value="BTB"/>
    <property type="match status" value="1"/>
</dbReference>
<dbReference type="Pfam" id="PF22486">
    <property type="entry name" value="MATH_2"/>
    <property type="match status" value="1"/>
</dbReference>
<dbReference type="InParanoid" id="A0A1B6PFF2"/>
<evidence type="ECO:0000313" key="6">
    <source>
        <dbReference type="EMBL" id="KXG24406.1"/>
    </source>
</evidence>
<dbReference type="Pfam" id="PF00651">
    <property type="entry name" value="BTB"/>
    <property type="match status" value="1"/>
</dbReference>
<dbReference type="InterPro" id="IPR000210">
    <property type="entry name" value="BTB/POZ_dom"/>
</dbReference>
<dbReference type="SUPFAM" id="SSF54695">
    <property type="entry name" value="POZ domain"/>
    <property type="match status" value="1"/>
</dbReference>
<feature type="domain" description="BTB" evidence="4">
    <location>
        <begin position="187"/>
        <end position="272"/>
    </location>
</feature>
<dbReference type="Gene3D" id="1.25.40.420">
    <property type="match status" value="1"/>
</dbReference>
<feature type="domain" description="MATH" evidence="5">
    <location>
        <begin position="20"/>
        <end position="144"/>
    </location>
</feature>
<dbReference type="SMART" id="SM00225">
    <property type="entry name" value="BTB"/>
    <property type="match status" value="1"/>
</dbReference>
<evidence type="ECO:0000259" key="5">
    <source>
        <dbReference type="PROSITE" id="PS50144"/>
    </source>
</evidence>
<dbReference type="Gene3D" id="2.60.210.10">
    <property type="entry name" value="Apoptosis, Tumor Necrosis Factor Receptor Associated Protein 2, Chain A"/>
    <property type="match status" value="1"/>
</dbReference>
<comment type="pathway">
    <text evidence="1">Protein modification; protein ubiquitination.</text>
</comment>
<gene>
    <name evidence="6" type="ORF">SORBI_3007G037800</name>
</gene>
<dbReference type="eggNOG" id="KOG1987">
    <property type="taxonomic scope" value="Eukaryota"/>
</dbReference>
<evidence type="ECO:0000259" key="4">
    <source>
        <dbReference type="PROSITE" id="PS50097"/>
    </source>
</evidence>
<dbReference type="InterPro" id="IPR056423">
    <property type="entry name" value="BACK_BPM_SPOP"/>
</dbReference>
<dbReference type="PROSITE" id="PS50144">
    <property type="entry name" value="MATH"/>
    <property type="match status" value="1"/>
</dbReference>
<dbReference type="GO" id="GO:0016567">
    <property type="term" value="P:protein ubiquitination"/>
    <property type="evidence" value="ECO:0007669"/>
    <property type="project" value="InterPro"/>
</dbReference>
<dbReference type="SUPFAM" id="SSF49599">
    <property type="entry name" value="TRAF domain-like"/>
    <property type="match status" value="1"/>
</dbReference>
<dbReference type="InterPro" id="IPR002083">
    <property type="entry name" value="MATH/TRAF_dom"/>
</dbReference>
<organism evidence="6 7">
    <name type="scientific">Sorghum bicolor</name>
    <name type="common">Sorghum</name>
    <name type="synonym">Sorghum vulgare</name>
    <dbReference type="NCBI Taxonomy" id="4558"/>
    <lineage>
        <taxon>Eukaryota</taxon>
        <taxon>Viridiplantae</taxon>
        <taxon>Streptophyta</taxon>
        <taxon>Embryophyta</taxon>
        <taxon>Tracheophyta</taxon>
        <taxon>Spermatophyta</taxon>
        <taxon>Magnoliopsida</taxon>
        <taxon>Liliopsida</taxon>
        <taxon>Poales</taxon>
        <taxon>Poaceae</taxon>
        <taxon>PACMAD clade</taxon>
        <taxon>Panicoideae</taxon>
        <taxon>Andropogonodae</taxon>
        <taxon>Andropogoneae</taxon>
        <taxon>Sorghinae</taxon>
        <taxon>Sorghum</taxon>
    </lineage>
</organism>
<dbReference type="Gramene" id="KXG24406">
    <property type="protein sequence ID" value="KXG24406"/>
    <property type="gene ID" value="SORBI_3007G037800"/>
</dbReference>
<dbReference type="InterPro" id="IPR011333">
    <property type="entry name" value="SKP1/BTB/POZ_sf"/>
</dbReference>
<dbReference type="PANTHER" id="PTHR26379">
    <property type="entry name" value="BTB/POZ AND MATH DOMAIN-CONTAINING PROTEIN 1"/>
    <property type="match status" value="1"/>
</dbReference>
<reference evidence="7" key="2">
    <citation type="journal article" date="2018" name="Plant J.">
        <title>The Sorghum bicolor reference genome: improved assembly, gene annotations, a transcriptome atlas, and signatures of genome organization.</title>
        <authorList>
            <person name="McCormick R.F."/>
            <person name="Truong S.K."/>
            <person name="Sreedasyam A."/>
            <person name="Jenkins J."/>
            <person name="Shu S."/>
            <person name="Sims D."/>
            <person name="Kennedy M."/>
            <person name="Amirebrahimi M."/>
            <person name="Weers B.D."/>
            <person name="McKinley B."/>
            <person name="Mattison A."/>
            <person name="Morishige D.T."/>
            <person name="Grimwood J."/>
            <person name="Schmutz J."/>
            <person name="Mullet J.E."/>
        </authorList>
    </citation>
    <scope>NUCLEOTIDE SEQUENCE [LARGE SCALE GENOMIC DNA]</scope>
    <source>
        <strain evidence="7">cv. BTx623</strain>
    </source>
</reference>
<dbReference type="Proteomes" id="UP000000768">
    <property type="component" value="Chromosome 7"/>
</dbReference>
<dbReference type="OrthoDB" id="666103at2759"/>
<sequence>MASQARVRASASICSSVTDSELHTLEISDYSQHSDLGDGGYISSTRFTVGGHDWRIRYYPDGIGNGEDCKDYVGVQLELMSEFTEVRLAYEFRLADDDDDVAAIKSTTVLTAETSSTCGTDKFKKKSDLPRYLRNDSLKIQCFVTVFKESQLKEAAVSSNPVVDVQVPPSNLSSHLGKLLSPERKDGDIMFKVKTEEFRAHKLILDIRCPALKTTAATHTQPHFDGQTIMRDRRTTSGTDNSSTVVVIQDMEPKDFKALLHFIYTDSLPKEHRNNEEMATNLLAAADKYDLTRMKLYCGNILSKRPTVDSVTTTIAQAHKHHCTELKDACIKFINSSERTRDDVLSSEGYKELKATCPEVALEILENSDIFKKAVERQQDVPEERSAGNHREARRGQGVSRPRKYYPRNVATTHWSSDEE</sequence>
<feature type="region of interest" description="Disordered" evidence="3">
    <location>
        <begin position="377"/>
        <end position="420"/>
    </location>
</feature>
<evidence type="ECO:0008006" key="8">
    <source>
        <dbReference type="Google" id="ProtNLM"/>
    </source>
</evidence>
<dbReference type="OMA" id="FICEAGS"/>
<reference evidence="6 7" key="1">
    <citation type="journal article" date="2009" name="Nature">
        <title>The Sorghum bicolor genome and the diversification of grasses.</title>
        <authorList>
            <person name="Paterson A.H."/>
            <person name="Bowers J.E."/>
            <person name="Bruggmann R."/>
            <person name="Dubchak I."/>
            <person name="Grimwood J."/>
            <person name="Gundlach H."/>
            <person name="Haberer G."/>
            <person name="Hellsten U."/>
            <person name="Mitros T."/>
            <person name="Poliakov A."/>
            <person name="Schmutz J."/>
            <person name="Spannagl M."/>
            <person name="Tang H."/>
            <person name="Wang X."/>
            <person name="Wicker T."/>
            <person name="Bharti A.K."/>
            <person name="Chapman J."/>
            <person name="Feltus F.A."/>
            <person name="Gowik U."/>
            <person name="Grigoriev I.V."/>
            <person name="Lyons E."/>
            <person name="Maher C.A."/>
            <person name="Martis M."/>
            <person name="Narechania A."/>
            <person name="Otillar R.P."/>
            <person name="Penning B.W."/>
            <person name="Salamov A.A."/>
            <person name="Wang Y."/>
            <person name="Zhang L."/>
            <person name="Carpita N.C."/>
            <person name="Freeling M."/>
            <person name="Gingle A.R."/>
            <person name="Hash C.T."/>
            <person name="Keller B."/>
            <person name="Klein P."/>
            <person name="Kresovich S."/>
            <person name="McCann M.C."/>
            <person name="Ming R."/>
            <person name="Peterson D.G."/>
            <person name="Mehboob-ur-Rahman"/>
            <person name="Ware D."/>
            <person name="Westhoff P."/>
            <person name="Mayer K.F."/>
            <person name="Messing J."/>
            <person name="Rokhsar D.S."/>
        </authorList>
    </citation>
    <scope>NUCLEOTIDE SEQUENCE [LARGE SCALE GENOMIC DNA]</scope>
    <source>
        <strain evidence="7">cv. BTx623</strain>
    </source>
</reference>
<proteinExistence type="inferred from homology"/>
<dbReference type="SMART" id="SM00061">
    <property type="entry name" value="MATH"/>
    <property type="match status" value="1"/>
</dbReference>